<proteinExistence type="inferred from homology"/>
<sequence>MKIVLCGMGNKERGDDGFGSYIVEKIKQTDTVKTLDCQLYPENYLNKILSFQPDLIIFFDAVKNNGGGSVFLRNEEIVLNAPLSVSTHNLPFSSIYRYLKDSGGADVWFVGVTPHSYDKMSDEIMETAARIIDLFNMLDKGKKINIIKIYETLSTSLR</sequence>
<dbReference type="Pfam" id="PF01750">
    <property type="entry name" value="HycI"/>
    <property type="match status" value="1"/>
</dbReference>
<gene>
    <name evidence="5" type="ORF">ENI34_01340</name>
</gene>
<dbReference type="SUPFAM" id="SSF53163">
    <property type="entry name" value="HybD-like"/>
    <property type="match status" value="1"/>
</dbReference>
<evidence type="ECO:0000313" key="5">
    <source>
        <dbReference type="EMBL" id="HEC77771.1"/>
    </source>
</evidence>
<dbReference type="InterPro" id="IPR000671">
    <property type="entry name" value="Peptidase_A31"/>
</dbReference>
<dbReference type="Gene3D" id="3.40.50.1450">
    <property type="entry name" value="HybD-like"/>
    <property type="match status" value="1"/>
</dbReference>
<comment type="caution">
    <text evidence="5">The sequence shown here is derived from an EMBL/GenBank/DDBJ whole genome shotgun (WGS) entry which is preliminary data.</text>
</comment>
<name>A0A9C9JZC8_UNCW3</name>
<evidence type="ECO:0000313" key="6">
    <source>
        <dbReference type="Proteomes" id="UP000885826"/>
    </source>
</evidence>
<evidence type="ECO:0000256" key="4">
    <source>
        <dbReference type="ARBA" id="ARBA00022801"/>
    </source>
</evidence>
<dbReference type="Proteomes" id="UP000885826">
    <property type="component" value="Unassembled WGS sequence"/>
</dbReference>
<dbReference type="EMBL" id="DRIG01000017">
    <property type="protein sequence ID" value="HEC77771.1"/>
    <property type="molecule type" value="Genomic_DNA"/>
</dbReference>
<keyword evidence="4" id="KW-0378">Hydrolase</keyword>
<keyword evidence="2 5" id="KW-0645">Protease</keyword>
<dbReference type="GO" id="GO:0004190">
    <property type="term" value="F:aspartic-type endopeptidase activity"/>
    <property type="evidence" value="ECO:0007669"/>
    <property type="project" value="UniProtKB-KW"/>
</dbReference>
<dbReference type="InterPro" id="IPR023430">
    <property type="entry name" value="Pept_HybD-like_dom_sf"/>
</dbReference>
<dbReference type="PANTHER" id="PTHR30302">
    <property type="entry name" value="HYDROGENASE 1 MATURATION PROTEASE"/>
    <property type="match status" value="1"/>
</dbReference>
<organism evidence="5 6">
    <name type="scientific">candidate division WOR-3 bacterium</name>
    <dbReference type="NCBI Taxonomy" id="2052148"/>
    <lineage>
        <taxon>Bacteria</taxon>
        <taxon>Bacteria division WOR-3</taxon>
    </lineage>
</organism>
<evidence type="ECO:0000256" key="3">
    <source>
        <dbReference type="ARBA" id="ARBA00022750"/>
    </source>
</evidence>
<dbReference type="GO" id="GO:0016485">
    <property type="term" value="P:protein processing"/>
    <property type="evidence" value="ECO:0007669"/>
    <property type="project" value="TreeGrafter"/>
</dbReference>
<keyword evidence="3" id="KW-0064">Aspartyl protease</keyword>
<dbReference type="PANTHER" id="PTHR30302:SF1">
    <property type="entry name" value="HYDROGENASE 2 MATURATION PROTEASE"/>
    <property type="match status" value="1"/>
</dbReference>
<dbReference type="NCBIfam" id="TIGR00072">
    <property type="entry name" value="hydrog_prot"/>
    <property type="match status" value="1"/>
</dbReference>
<protein>
    <submittedName>
        <fullName evidence="5">Hydrogenase maturation protease</fullName>
    </submittedName>
</protein>
<dbReference type="AlphaFoldDB" id="A0A9C9JZC8"/>
<dbReference type="GO" id="GO:0008047">
    <property type="term" value="F:enzyme activator activity"/>
    <property type="evidence" value="ECO:0007669"/>
    <property type="project" value="InterPro"/>
</dbReference>
<reference evidence="5" key="1">
    <citation type="journal article" date="2020" name="mSystems">
        <title>Genome- and Community-Level Interaction Insights into Carbon Utilization and Element Cycling Functions of Hydrothermarchaeota in Hydrothermal Sediment.</title>
        <authorList>
            <person name="Zhou Z."/>
            <person name="Liu Y."/>
            <person name="Xu W."/>
            <person name="Pan J."/>
            <person name="Luo Z.H."/>
            <person name="Li M."/>
        </authorList>
    </citation>
    <scope>NUCLEOTIDE SEQUENCE</scope>
    <source>
        <strain evidence="5">HyVt-388</strain>
    </source>
</reference>
<accession>A0A9C9JZC8</accession>
<comment type="similarity">
    <text evidence="1">Belongs to the peptidase A31 family.</text>
</comment>
<evidence type="ECO:0000256" key="1">
    <source>
        <dbReference type="ARBA" id="ARBA00006814"/>
    </source>
</evidence>
<evidence type="ECO:0000256" key="2">
    <source>
        <dbReference type="ARBA" id="ARBA00022670"/>
    </source>
</evidence>